<dbReference type="Proteomes" id="UP000297567">
    <property type="component" value="Unassembled WGS sequence"/>
</dbReference>
<keyword evidence="1" id="KW-0175">Coiled coil</keyword>
<feature type="transmembrane region" description="Helical" evidence="2">
    <location>
        <begin position="162"/>
        <end position="181"/>
    </location>
</feature>
<dbReference type="AlphaFoldDB" id="A0A4Z0ZVS7"/>
<gene>
    <name evidence="3" type="ORF">EHQ62_04930</name>
</gene>
<keyword evidence="2" id="KW-1133">Transmembrane helix</keyword>
<evidence type="ECO:0000256" key="2">
    <source>
        <dbReference type="SAM" id="Phobius"/>
    </source>
</evidence>
<keyword evidence="4" id="KW-1185">Reference proteome</keyword>
<proteinExistence type="predicted"/>
<accession>A0A4Z0ZVS7</accession>
<reference evidence="3" key="1">
    <citation type="journal article" date="2019" name="PLoS Negl. Trop. Dis.">
        <title>Revisiting the worldwide diversity of Leptospira species in the environment.</title>
        <authorList>
            <person name="Vincent A.T."/>
            <person name="Schiettekatte O."/>
            <person name="Bourhy P."/>
            <person name="Veyrier F.J."/>
            <person name="Picardeau M."/>
        </authorList>
    </citation>
    <scope>NUCLEOTIDE SEQUENCE [LARGE SCALE GENOMIC DNA]</scope>
    <source>
        <strain evidence="3">201702451</strain>
    </source>
</reference>
<feature type="coiled-coil region" evidence="1">
    <location>
        <begin position="21"/>
        <end position="59"/>
    </location>
</feature>
<organism evidence="3 4">
    <name type="scientific">Leptospira jelokensis</name>
    <dbReference type="NCBI Taxonomy" id="2484931"/>
    <lineage>
        <taxon>Bacteria</taxon>
        <taxon>Pseudomonadati</taxon>
        <taxon>Spirochaetota</taxon>
        <taxon>Spirochaetia</taxon>
        <taxon>Leptospirales</taxon>
        <taxon>Leptospiraceae</taxon>
        <taxon>Leptospira</taxon>
    </lineage>
</organism>
<keyword evidence="2" id="KW-0472">Membrane</keyword>
<name>A0A4Z0ZVS7_9LEPT</name>
<protein>
    <submittedName>
        <fullName evidence="3">Uncharacterized protein</fullName>
    </submittedName>
</protein>
<evidence type="ECO:0000256" key="1">
    <source>
        <dbReference type="SAM" id="Coils"/>
    </source>
</evidence>
<keyword evidence="2" id="KW-0812">Transmembrane</keyword>
<comment type="caution">
    <text evidence="3">The sequence shown here is derived from an EMBL/GenBank/DDBJ whole genome shotgun (WGS) entry which is preliminary data.</text>
</comment>
<evidence type="ECO:0000313" key="3">
    <source>
        <dbReference type="EMBL" id="TGL72183.1"/>
    </source>
</evidence>
<sequence>MVVVKMSFKEILFSKWKSPDLSAEETQFEEIKKEKKQKLNQMESRLESLEILISNDKLEDANILMKYLVYDMVNFYQSLTGKNTIPLEGDLGGFSIPESKTKAFQFLSGYSKEGTTDDSKLNDLFESCLVTYDFLLGESKKQFRTNWFTTLDQFKSVRKIRIILISSILSLSVFGVLYYQYKFPVMKDQNIKLYSFADKEHPQTSESQMVSMPVSKQKIGEWNEYVFALPDSMAKFGGLRIDPLEQRGIHFVLDEFQILDGKGRTLYSKKIIVSQNLLPEDYQDFLKISDIKTAGKQQPGELVEMVTTGRDPQILLVFPPVEGAKTIKVKMKYIEAHKLKKK</sequence>
<evidence type="ECO:0000313" key="4">
    <source>
        <dbReference type="Proteomes" id="UP000297567"/>
    </source>
</evidence>
<dbReference type="EMBL" id="RQGH01000011">
    <property type="protein sequence ID" value="TGL72183.1"/>
    <property type="molecule type" value="Genomic_DNA"/>
</dbReference>